<evidence type="ECO:0000256" key="3">
    <source>
        <dbReference type="SAM" id="Phobius"/>
    </source>
</evidence>
<keyword evidence="3" id="KW-0812">Transmembrane</keyword>
<evidence type="ECO:0000313" key="5">
    <source>
        <dbReference type="EMBL" id="KZT69880.1"/>
    </source>
</evidence>
<dbReference type="STRING" id="1314783.A0A165QSR7"/>
<evidence type="ECO:0000256" key="2">
    <source>
        <dbReference type="SAM" id="MobiDB-lite"/>
    </source>
</evidence>
<dbReference type="GO" id="GO:0008270">
    <property type="term" value="F:zinc ion binding"/>
    <property type="evidence" value="ECO:0007669"/>
    <property type="project" value="UniProtKB-KW"/>
</dbReference>
<proteinExistence type="predicted"/>
<sequence>MEPLPGPLGFVTSGYFFGLFVMALVLNRIQNIVVPPRNPLAARIHAARSANGRLSFLRMLFGLFFPVDFSSTLSRTAFRIPSIYLLSKSLLLWALLLLQAARFWPSWSWLDPVGQWAAQKEMEDICWFTFTSTCLALAVGALTNGLEGLHLNHNAPFNLFSFAFQLHIYSSPSTHADKFHDMPSRPSKHVILTIMIPLLQLTILHCLEVKKSWARLRLIPTTFCSLLSLIHFHSVIWTSPTSYPLTNFFPCVVESMLVCLISFSALLNVATQLLLEGSITRPLFGHVDTLMPKMDEDFGVALVRLGTASLEATSAAGMGNEVGGVTSAGTAELVTRPLEQDRGVVEIDRSGVVSLMPAFDRKGHSRVRRRGFLNEITNVKAQGQRADLWADTMVNAGWHKAVLMFFVSAVKAVKRTVVGLFVALWAKIRPGARPRRQHVLNRPIPRPVEPIDDDDEADAEDMDVYRRFLRGESVSDDEGEFIPASDELPPSNTRDASTDFLGEESSDEPRADGDEAAQLFADLSQDAASSAAAPVLLAHMASTSASPLTRRRYRSLASERSSGDDTIDDWGEFARERREVKVPEQPVDDDSLDGRRNCVICTVEPRDIICWPCRCLALCNDCRENLASRSSASKHTCPCCRRSVEGYSRIYIP</sequence>
<reference evidence="5 6" key="1">
    <citation type="journal article" date="2016" name="Mol. Biol. Evol.">
        <title>Comparative Genomics of Early-Diverging Mushroom-Forming Fungi Provides Insights into the Origins of Lignocellulose Decay Capabilities.</title>
        <authorList>
            <person name="Nagy L.G."/>
            <person name="Riley R."/>
            <person name="Tritt A."/>
            <person name="Adam C."/>
            <person name="Daum C."/>
            <person name="Floudas D."/>
            <person name="Sun H."/>
            <person name="Yadav J.S."/>
            <person name="Pangilinan J."/>
            <person name="Larsson K.H."/>
            <person name="Matsuura K."/>
            <person name="Barry K."/>
            <person name="Labutti K."/>
            <person name="Kuo R."/>
            <person name="Ohm R.A."/>
            <person name="Bhattacharya S.S."/>
            <person name="Shirouzu T."/>
            <person name="Yoshinaga Y."/>
            <person name="Martin F.M."/>
            <person name="Grigoriev I.V."/>
            <person name="Hibbett D.S."/>
        </authorList>
    </citation>
    <scope>NUCLEOTIDE SEQUENCE [LARGE SCALE GENOMIC DNA]</scope>
    <source>
        <strain evidence="5 6">L-15889</strain>
    </source>
</reference>
<keyword evidence="1" id="KW-0862">Zinc</keyword>
<feature type="domain" description="RING-type" evidence="4">
    <location>
        <begin position="598"/>
        <end position="641"/>
    </location>
</feature>
<keyword evidence="1" id="KW-0863">Zinc-finger</keyword>
<dbReference type="PROSITE" id="PS50089">
    <property type="entry name" value="ZF_RING_2"/>
    <property type="match status" value="1"/>
</dbReference>
<dbReference type="Proteomes" id="UP000076727">
    <property type="component" value="Unassembled WGS sequence"/>
</dbReference>
<keyword evidence="3" id="KW-1133">Transmembrane helix</keyword>
<dbReference type="OrthoDB" id="66726at2759"/>
<protein>
    <recommendedName>
        <fullName evidence="4">RING-type domain-containing protein</fullName>
    </recommendedName>
</protein>
<dbReference type="InterPro" id="IPR013083">
    <property type="entry name" value="Znf_RING/FYVE/PHD"/>
</dbReference>
<dbReference type="GO" id="GO:0061630">
    <property type="term" value="F:ubiquitin protein ligase activity"/>
    <property type="evidence" value="ECO:0007669"/>
    <property type="project" value="TreeGrafter"/>
</dbReference>
<feature type="transmembrane region" description="Helical" evidence="3">
    <location>
        <begin position="219"/>
        <end position="240"/>
    </location>
</feature>
<keyword evidence="1" id="KW-0479">Metal-binding</keyword>
<dbReference type="EMBL" id="KV429055">
    <property type="protein sequence ID" value="KZT69880.1"/>
    <property type="molecule type" value="Genomic_DNA"/>
</dbReference>
<keyword evidence="6" id="KW-1185">Reference proteome</keyword>
<evidence type="ECO:0000313" key="6">
    <source>
        <dbReference type="Proteomes" id="UP000076727"/>
    </source>
</evidence>
<dbReference type="Gene3D" id="3.30.40.10">
    <property type="entry name" value="Zinc/RING finger domain, C3HC4 (zinc finger)"/>
    <property type="match status" value="1"/>
</dbReference>
<evidence type="ECO:0000256" key="1">
    <source>
        <dbReference type="PROSITE-ProRule" id="PRU00175"/>
    </source>
</evidence>
<feature type="transmembrane region" description="Helical" evidence="3">
    <location>
        <begin position="6"/>
        <end position="29"/>
    </location>
</feature>
<dbReference type="GO" id="GO:0006511">
    <property type="term" value="P:ubiquitin-dependent protein catabolic process"/>
    <property type="evidence" value="ECO:0007669"/>
    <property type="project" value="TreeGrafter"/>
</dbReference>
<dbReference type="GO" id="GO:0016567">
    <property type="term" value="P:protein ubiquitination"/>
    <property type="evidence" value="ECO:0007669"/>
    <property type="project" value="TreeGrafter"/>
</dbReference>
<dbReference type="AlphaFoldDB" id="A0A165QSR7"/>
<dbReference type="PANTHER" id="PTHR22696">
    <property type="entry name" value="E3 UBIQUITIN-PROTEIN LIGASE RNF26"/>
    <property type="match status" value="1"/>
</dbReference>
<dbReference type="InterPro" id="IPR001841">
    <property type="entry name" value="Znf_RING"/>
</dbReference>
<feature type="transmembrane region" description="Helical" evidence="3">
    <location>
        <begin position="83"/>
        <end position="104"/>
    </location>
</feature>
<dbReference type="Pfam" id="PF13920">
    <property type="entry name" value="zf-C3HC4_3"/>
    <property type="match status" value="1"/>
</dbReference>
<keyword evidence="3" id="KW-0472">Membrane</keyword>
<organism evidence="5 6">
    <name type="scientific">Daedalea quercina L-15889</name>
    <dbReference type="NCBI Taxonomy" id="1314783"/>
    <lineage>
        <taxon>Eukaryota</taxon>
        <taxon>Fungi</taxon>
        <taxon>Dikarya</taxon>
        <taxon>Basidiomycota</taxon>
        <taxon>Agaricomycotina</taxon>
        <taxon>Agaricomycetes</taxon>
        <taxon>Polyporales</taxon>
        <taxon>Fomitopsis</taxon>
    </lineage>
</organism>
<accession>A0A165QSR7</accession>
<evidence type="ECO:0000259" key="4">
    <source>
        <dbReference type="PROSITE" id="PS50089"/>
    </source>
</evidence>
<gene>
    <name evidence="5" type="ORF">DAEQUDRAFT_668824</name>
</gene>
<feature type="region of interest" description="Disordered" evidence="2">
    <location>
        <begin position="476"/>
        <end position="512"/>
    </location>
</feature>
<feature type="transmembrane region" description="Helical" evidence="3">
    <location>
        <begin position="189"/>
        <end position="207"/>
    </location>
</feature>
<dbReference type="PANTHER" id="PTHR22696:SF1">
    <property type="entry name" value="E3 UBIQUITIN-PROTEIN LIGASE RNF26"/>
    <property type="match status" value="1"/>
</dbReference>
<name>A0A165QSR7_9APHY</name>